<keyword evidence="2" id="KW-0472">Membrane</keyword>
<evidence type="ECO:0000313" key="7">
    <source>
        <dbReference type="Proteomes" id="UP001609219"/>
    </source>
</evidence>
<dbReference type="InterPro" id="IPR051200">
    <property type="entry name" value="Host-pathogen_enzymatic-act"/>
</dbReference>
<dbReference type="SUPFAM" id="SSF50974">
    <property type="entry name" value="Nitrous oxide reductase, N-terminal domain"/>
    <property type="match status" value="1"/>
</dbReference>
<dbReference type="InterPro" id="IPR011964">
    <property type="entry name" value="YVTN_b-propeller_repeat"/>
</dbReference>
<dbReference type="Proteomes" id="UP001609176">
    <property type="component" value="Unassembled WGS sequence"/>
</dbReference>
<keyword evidence="2" id="KW-1133">Transmembrane helix</keyword>
<sequence length="346" mass="36162">MNIGPSRRSPVLFGLIVFAVVCAILVIALSIGFAVHFLRAGPGPSINEAQASATIEVGEAPWGVAVDTATHTVYVTNKDSDTVSVIDGATRTVTATIGVGDNPRGLAIDPATHSVYVANSQSNSVSVIDGASLTVVATVAVGDRPFGVAVDSAEQSVYVTNYLGNSVSVIDTKRVAVEATIQVGTNPSEVVVDTTTHTAYVINVEDWTISVIDTTNNHAAEDIYVGGSPHGVAVDPATQTIYVGVRKISDGEEDTFVLPIDAENRTSTTVVSLDGDPVRTALDSDNHVLYATVADPDRLVVIDPRTRAVTDIFKVGDFPGGIAVDPETRTVYVANFTNGTISVVIR</sequence>
<reference evidence="6 7" key="1">
    <citation type="submission" date="2024-10" db="EMBL/GenBank/DDBJ databases">
        <authorList>
            <person name="Riesco R."/>
        </authorList>
    </citation>
    <scope>NUCLEOTIDE SEQUENCE [LARGE SCALE GENOMIC DNA]</scope>
    <source>
        <strain evidence="5 6">NCIMB 15448</strain>
        <strain evidence="4 7">NCIMB 15450</strain>
    </source>
</reference>
<proteinExistence type="predicted"/>
<evidence type="ECO:0000259" key="3">
    <source>
        <dbReference type="Pfam" id="PF21783"/>
    </source>
</evidence>
<organism evidence="4 7">
    <name type="scientific">Antrihabitans spumae</name>
    <dbReference type="NCBI Taxonomy" id="3373370"/>
    <lineage>
        <taxon>Bacteria</taxon>
        <taxon>Bacillati</taxon>
        <taxon>Actinomycetota</taxon>
        <taxon>Actinomycetes</taxon>
        <taxon>Mycobacteriales</taxon>
        <taxon>Nocardiaceae</taxon>
        <taxon>Antrihabitans</taxon>
    </lineage>
</organism>
<dbReference type="EMBL" id="JBIMSP010000069">
    <property type="protein sequence ID" value="MFH5245314.1"/>
    <property type="molecule type" value="Genomic_DNA"/>
</dbReference>
<keyword evidence="1" id="KW-0732">Signal</keyword>
<accession>A0ABW7K2T0</accession>
<dbReference type="Proteomes" id="UP001609219">
    <property type="component" value="Unassembled WGS sequence"/>
</dbReference>
<evidence type="ECO:0000256" key="2">
    <source>
        <dbReference type="SAM" id="Phobius"/>
    </source>
</evidence>
<keyword evidence="2" id="KW-0812">Transmembrane</keyword>
<dbReference type="PANTHER" id="PTHR47197">
    <property type="entry name" value="PROTEIN NIRF"/>
    <property type="match status" value="1"/>
</dbReference>
<dbReference type="NCBIfam" id="TIGR02276">
    <property type="entry name" value="beta_rpt_yvtn"/>
    <property type="match status" value="4"/>
</dbReference>
<evidence type="ECO:0000313" key="4">
    <source>
        <dbReference type="EMBL" id="MFH5229254.1"/>
    </source>
</evidence>
<evidence type="ECO:0000256" key="1">
    <source>
        <dbReference type="ARBA" id="ARBA00022729"/>
    </source>
</evidence>
<feature type="domain" description="YNCE-like beta-propeller" evidence="3">
    <location>
        <begin position="65"/>
        <end position="140"/>
    </location>
</feature>
<dbReference type="RefSeq" id="WP_395126162.1">
    <property type="nucleotide sequence ID" value="NZ_JBIMSN010000051.1"/>
</dbReference>
<protein>
    <submittedName>
        <fullName evidence="4">YncE family protein</fullName>
    </submittedName>
</protein>
<keyword evidence="7" id="KW-1185">Reference proteome</keyword>
<comment type="caution">
    <text evidence="4">The sequence shown here is derived from an EMBL/GenBank/DDBJ whole genome shotgun (WGS) entry which is preliminary data.</text>
</comment>
<dbReference type="InterPro" id="IPR015943">
    <property type="entry name" value="WD40/YVTN_repeat-like_dom_sf"/>
</dbReference>
<dbReference type="InterPro" id="IPR011045">
    <property type="entry name" value="N2O_reductase_N"/>
</dbReference>
<gene>
    <name evidence="5" type="ORF">ACHIPV_26055</name>
    <name evidence="4" type="ORF">ACHIRB_11815</name>
</gene>
<dbReference type="InterPro" id="IPR048433">
    <property type="entry name" value="YNCE-like_beta-prop"/>
</dbReference>
<dbReference type="EMBL" id="JBIMSN010000051">
    <property type="protein sequence ID" value="MFH5229254.1"/>
    <property type="molecule type" value="Genomic_DNA"/>
</dbReference>
<dbReference type="Pfam" id="PF21783">
    <property type="entry name" value="YNCE"/>
    <property type="match status" value="1"/>
</dbReference>
<evidence type="ECO:0000313" key="6">
    <source>
        <dbReference type="Proteomes" id="UP001609176"/>
    </source>
</evidence>
<feature type="transmembrane region" description="Helical" evidence="2">
    <location>
        <begin position="12"/>
        <end position="38"/>
    </location>
</feature>
<dbReference type="Gene3D" id="2.130.10.10">
    <property type="entry name" value="YVTN repeat-like/Quinoprotein amine dehydrogenase"/>
    <property type="match status" value="2"/>
</dbReference>
<dbReference type="PANTHER" id="PTHR47197:SF3">
    <property type="entry name" value="DIHYDRO-HEME D1 DEHYDROGENASE"/>
    <property type="match status" value="1"/>
</dbReference>
<evidence type="ECO:0000313" key="5">
    <source>
        <dbReference type="EMBL" id="MFH5245314.1"/>
    </source>
</evidence>
<name>A0ABW7K2T0_9NOCA</name>